<accession>K1MIL7</accession>
<dbReference type="AlphaFoldDB" id="K1MIL7"/>
<dbReference type="InterPro" id="IPR027417">
    <property type="entry name" value="P-loop_NTPase"/>
</dbReference>
<dbReference type="NCBIfam" id="NF005257">
    <property type="entry name" value="PRK06762.3-2"/>
    <property type="match status" value="1"/>
</dbReference>
<proteinExistence type="predicted"/>
<dbReference type="NCBIfam" id="NF005255">
    <property type="entry name" value="PRK06762.2-2"/>
    <property type="match status" value="1"/>
</dbReference>
<reference evidence="1 2" key="1">
    <citation type="submission" date="2012-07" db="EMBL/GenBank/DDBJ databases">
        <title>The Genome Sequence of Lactobacillus crispatus FB077-07.</title>
        <authorList>
            <consortium name="The Broad Institute Genome Sequencing Platform"/>
            <person name="Earl A."/>
            <person name="Ward D."/>
            <person name="Feldgarden M."/>
            <person name="Gevers D."/>
            <person name="Saerens B."/>
            <person name="Vaneechoutte M."/>
            <person name="Walker B."/>
            <person name="Young S.K."/>
            <person name="Zeng Q."/>
            <person name="Gargeya S."/>
            <person name="Fitzgerald M."/>
            <person name="Haas B."/>
            <person name="Abouelleil A."/>
            <person name="Alvarado L."/>
            <person name="Arachchi H.M."/>
            <person name="Berlin A.M."/>
            <person name="Chapman S.B."/>
            <person name="Goldberg J."/>
            <person name="Griggs A."/>
            <person name="Gujja S."/>
            <person name="Hansen M."/>
            <person name="Howarth C."/>
            <person name="Imamovic A."/>
            <person name="Larimer J."/>
            <person name="McCowen C."/>
            <person name="Montmayeur A."/>
            <person name="Murphy C."/>
            <person name="Neiman D."/>
            <person name="Pearson M."/>
            <person name="Priest M."/>
            <person name="Roberts A."/>
            <person name="Saif S."/>
            <person name="Shea T."/>
            <person name="Sisk P."/>
            <person name="Sykes S."/>
            <person name="Wortman J."/>
            <person name="Nusbaum C."/>
            <person name="Birren B."/>
        </authorList>
    </citation>
    <scope>NUCLEOTIDE SEQUENCE [LARGE SCALE GENOMIC DNA]</scope>
    <source>
        <strain evidence="1 2">FB077-07</strain>
    </source>
</reference>
<evidence type="ECO:0000313" key="2">
    <source>
        <dbReference type="Proteomes" id="UP000004722"/>
    </source>
</evidence>
<sequence length="167" mass="19771">MMTSKLIIIRGNSGSGKTTLSKEIHRRLPHNTLLIPQDTVRREMLNVKDGEKTFALPLLENLLEYGYHHCSYTILEGILNAKWYADLFKKSQQLFGDQIYAYYFDIPFEETMKRHKTRHEHSFGEETMRSWWNEKDYLGFIPEYAFTSQINLDDEVEIVMNDIQVED</sequence>
<dbReference type="PATRIC" id="fig|883092.3.peg.1457"/>
<comment type="caution">
    <text evidence="1">The sequence shown here is derived from an EMBL/GenBank/DDBJ whole genome shotgun (WGS) entry which is preliminary data.</text>
</comment>
<dbReference type="Gene3D" id="3.40.50.300">
    <property type="entry name" value="P-loop containing nucleotide triphosphate hydrolases"/>
    <property type="match status" value="1"/>
</dbReference>
<gene>
    <name evidence="1" type="ORF">HMPREF9249_01466</name>
</gene>
<dbReference type="Proteomes" id="UP000004722">
    <property type="component" value="Unassembled WGS sequence"/>
</dbReference>
<organism evidence="1 2">
    <name type="scientific">Lactobacillus crispatus FB077-07</name>
    <dbReference type="NCBI Taxonomy" id="883092"/>
    <lineage>
        <taxon>Bacteria</taxon>
        <taxon>Bacillati</taxon>
        <taxon>Bacillota</taxon>
        <taxon>Bacilli</taxon>
        <taxon>Lactobacillales</taxon>
        <taxon>Lactobacillaceae</taxon>
        <taxon>Lactobacillus</taxon>
    </lineage>
</organism>
<dbReference type="EMBL" id="AGZG01000079">
    <property type="protein sequence ID" value="EKB67381.1"/>
    <property type="molecule type" value="Genomic_DNA"/>
</dbReference>
<evidence type="ECO:0000313" key="1">
    <source>
        <dbReference type="EMBL" id="EKB67381.1"/>
    </source>
</evidence>
<dbReference type="NCBIfam" id="NF005253">
    <property type="entry name" value="PRK06762.1-4"/>
    <property type="match status" value="1"/>
</dbReference>
<name>K1MIL7_9LACO</name>
<evidence type="ECO:0008006" key="3">
    <source>
        <dbReference type="Google" id="ProtNLM"/>
    </source>
</evidence>
<dbReference type="HOGENOM" id="CLU_103307_0_0_9"/>
<dbReference type="SUPFAM" id="SSF52540">
    <property type="entry name" value="P-loop containing nucleoside triphosphate hydrolases"/>
    <property type="match status" value="1"/>
</dbReference>
<dbReference type="Pfam" id="PF13671">
    <property type="entry name" value="AAA_33"/>
    <property type="match status" value="1"/>
</dbReference>
<protein>
    <recommendedName>
        <fullName evidence="3">Uridine kinase</fullName>
    </recommendedName>
</protein>